<keyword evidence="1" id="KW-0378">Hydrolase</keyword>
<gene>
    <name evidence="1" type="ORF">OU5_1049</name>
</gene>
<evidence type="ECO:0000313" key="2">
    <source>
        <dbReference type="Proteomes" id="UP000026913"/>
    </source>
</evidence>
<dbReference type="Proteomes" id="UP000026913">
    <property type="component" value="Chromosome"/>
</dbReference>
<organism evidence="1 2">
    <name type="scientific">Pseudomonas mandelii JR-1</name>
    <dbReference type="NCBI Taxonomy" id="1147786"/>
    <lineage>
        <taxon>Bacteria</taxon>
        <taxon>Pseudomonadati</taxon>
        <taxon>Pseudomonadota</taxon>
        <taxon>Gammaproteobacteria</taxon>
        <taxon>Pseudomonadales</taxon>
        <taxon>Pseudomonadaceae</taxon>
        <taxon>Pseudomonas</taxon>
    </lineage>
</organism>
<dbReference type="HOGENOM" id="CLU_2938198_0_0_6"/>
<evidence type="ECO:0000313" key="1">
    <source>
        <dbReference type="EMBL" id="AHZ68128.1"/>
    </source>
</evidence>
<dbReference type="KEGG" id="pman:OU5_1049"/>
<protein>
    <submittedName>
        <fullName evidence="1">Alpha/beta hydrolase fold</fullName>
    </submittedName>
</protein>
<accession>A0A024E716</accession>
<dbReference type="GO" id="GO:0016787">
    <property type="term" value="F:hydrolase activity"/>
    <property type="evidence" value="ECO:0007669"/>
    <property type="project" value="UniProtKB-KW"/>
</dbReference>
<reference evidence="1 2" key="1">
    <citation type="journal article" date="2012" name="J. Bacteriol.">
        <title>Genome sequence of cold-adapted Pseudomonas mandelii strain JR-1.</title>
        <authorList>
            <person name="Jang S.H."/>
            <person name="Kim J."/>
            <person name="Kim J."/>
            <person name="Hong S."/>
            <person name="Lee C."/>
        </authorList>
    </citation>
    <scope>NUCLEOTIDE SEQUENCE [LARGE SCALE GENOMIC DNA]</scope>
    <source>
        <strain evidence="1 2">JR-1</strain>
    </source>
</reference>
<dbReference type="AlphaFoldDB" id="A0A024E716"/>
<sequence length="60" mass="6478">MATSHAGFVLHCHLHGDVSVARRWPGVLAEPLETLKTFERGDVSGLCRNSGPVKTHVSRG</sequence>
<proteinExistence type="predicted"/>
<name>A0A024E716_9PSED</name>
<dbReference type="EMBL" id="CP005960">
    <property type="protein sequence ID" value="AHZ68128.1"/>
    <property type="molecule type" value="Genomic_DNA"/>
</dbReference>